<proteinExistence type="predicted"/>
<comment type="caution">
    <text evidence="1">The sequence shown here is derived from an EMBL/GenBank/DDBJ whole genome shotgun (WGS) entry which is preliminary data.</text>
</comment>
<organism evidence="1 2">
    <name type="scientific">Dendrobium nobile</name>
    <name type="common">Orchid</name>
    <dbReference type="NCBI Taxonomy" id="94219"/>
    <lineage>
        <taxon>Eukaryota</taxon>
        <taxon>Viridiplantae</taxon>
        <taxon>Streptophyta</taxon>
        <taxon>Embryophyta</taxon>
        <taxon>Tracheophyta</taxon>
        <taxon>Spermatophyta</taxon>
        <taxon>Magnoliopsida</taxon>
        <taxon>Liliopsida</taxon>
        <taxon>Asparagales</taxon>
        <taxon>Orchidaceae</taxon>
        <taxon>Epidendroideae</taxon>
        <taxon>Malaxideae</taxon>
        <taxon>Dendrobiinae</taxon>
        <taxon>Dendrobium</taxon>
    </lineage>
</organism>
<evidence type="ECO:0000313" key="1">
    <source>
        <dbReference type="EMBL" id="KAI0499294.1"/>
    </source>
</evidence>
<keyword evidence="2" id="KW-1185">Reference proteome</keyword>
<protein>
    <submittedName>
        <fullName evidence="1">Uncharacterized protein</fullName>
    </submittedName>
</protein>
<dbReference type="Proteomes" id="UP000829196">
    <property type="component" value="Unassembled WGS sequence"/>
</dbReference>
<name>A0A8T3ATB6_DENNO</name>
<evidence type="ECO:0000313" key="2">
    <source>
        <dbReference type="Proteomes" id="UP000829196"/>
    </source>
</evidence>
<dbReference type="SMR" id="A0A8T3ATB6"/>
<sequence length="133" mass="15300">MPGETEPKVRPIFRTELDVSIRSLFLRSRSAQALSLAVLSCSSLLFTNPNRTRRPFDLPRAARDPCYRRRRPHSKPSNFAAGKALKPQLNISFRLKSYNRSEMKLAPYLLYGVLSLFLREDLSSSSLASERRW</sequence>
<reference evidence="1" key="1">
    <citation type="journal article" date="2022" name="Front. Genet.">
        <title>Chromosome-Scale Assembly of the Dendrobium nobile Genome Provides Insights Into the Molecular Mechanism of the Biosynthesis of the Medicinal Active Ingredient of Dendrobium.</title>
        <authorList>
            <person name="Xu Q."/>
            <person name="Niu S.-C."/>
            <person name="Li K.-L."/>
            <person name="Zheng P.-J."/>
            <person name="Zhang X.-J."/>
            <person name="Jia Y."/>
            <person name="Liu Y."/>
            <person name="Niu Y.-X."/>
            <person name="Yu L.-H."/>
            <person name="Chen D.-F."/>
            <person name="Zhang G.-Q."/>
        </authorList>
    </citation>
    <scope>NUCLEOTIDE SEQUENCE</scope>
    <source>
        <tissue evidence="1">Leaf</tissue>
    </source>
</reference>
<accession>A0A8T3ATB6</accession>
<dbReference type="AlphaFoldDB" id="A0A8T3ATB6"/>
<gene>
    <name evidence="1" type="ORF">KFK09_020197</name>
</gene>
<dbReference type="EMBL" id="JAGYWB010000014">
    <property type="protein sequence ID" value="KAI0499294.1"/>
    <property type="molecule type" value="Genomic_DNA"/>
</dbReference>